<accession>A0AAV4RY39</accession>
<name>A0AAV4RY39_CAEEX</name>
<sequence>EVSVAGHSPLRIQGRHALRAQTVDILFLDTQGHQQFATMHSEVGTAENRPHLISSEWNAYLLSRIIKGKTKQKSEKDIILIITFSLTPLLIEIRCIAKLLPRIIMPSVETLSIRDCMYKSGPQYHSPLIPANATARHTGERIVTPMY</sequence>
<feature type="non-terminal residue" evidence="1">
    <location>
        <position position="1"/>
    </location>
</feature>
<reference evidence="1 2" key="1">
    <citation type="submission" date="2021-06" db="EMBL/GenBank/DDBJ databases">
        <title>Caerostris extrusa draft genome.</title>
        <authorList>
            <person name="Kono N."/>
            <person name="Arakawa K."/>
        </authorList>
    </citation>
    <scope>NUCLEOTIDE SEQUENCE [LARGE SCALE GENOMIC DNA]</scope>
</reference>
<dbReference type="Proteomes" id="UP001054945">
    <property type="component" value="Unassembled WGS sequence"/>
</dbReference>
<protein>
    <submittedName>
        <fullName evidence="1">Uncharacterized protein</fullName>
    </submittedName>
</protein>
<evidence type="ECO:0000313" key="1">
    <source>
        <dbReference type="EMBL" id="GIY25032.1"/>
    </source>
</evidence>
<comment type="caution">
    <text evidence="1">The sequence shown here is derived from an EMBL/GenBank/DDBJ whole genome shotgun (WGS) entry which is preliminary data.</text>
</comment>
<proteinExistence type="predicted"/>
<keyword evidence="2" id="KW-1185">Reference proteome</keyword>
<gene>
    <name evidence="1" type="ORF">CEXT_452941</name>
</gene>
<organism evidence="1 2">
    <name type="scientific">Caerostris extrusa</name>
    <name type="common">Bark spider</name>
    <name type="synonym">Caerostris bankana</name>
    <dbReference type="NCBI Taxonomy" id="172846"/>
    <lineage>
        <taxon>Eukaryota</taxon>
        <taxon>Metazoa</taxon>
        <taxon>Ecdysozoa</taxon>
        <taxon>Arthropoda</taxon>
        <taxon>Chelicerata</taxon>
        <taxon>Arachnida</taxon>
        <taxon>Araneae</taxon>
        <taxon>Araneomorphae</taxon>
        <taxon>Entelegynae</taxon>
        <taxon>Araneoidea</taxon>
        <taxon>Araneidae</taxon>
        <taxon>Caerostris</taxon>
    </lineage>
</organism>
<dbReference type="EMBL" id="BPLR01008481">
    <property type="protein sequence ID" value="GIY25032.1"/>
    <property type="molecule type" value="Genomic_DNA"/>
</dbReference>
<evidence type="ECO:0000313" key="2">
    <source>
        <dbReference type="Proteomes" id="UP001054945"/>
    </source>
</evidence>
<dbReference type="AlphaFoldDB" id="A0AAV4RY39"/>